<feature type="domain" description="Mechanosensitive ion channel MscS" evidence="7">
    <location>
        <begin position="195"/>
        <end position="261"/>
    </location>
</feature>
<dbReference type="InterPro" id="IPR006685">
    <property type="entry name" value="MscS_channel_2nd"/>
</dbReference>
<keyword evidence="4 6" id="KW-0472">Membrane</keyword>
<organism evidence="8 9">
    <name type="scientific">Actinacidiphila glaucinigra</name>
    <dbReference type="NCBI Taxonomy" id="235986"/>
    <lineage>
        <taxon>Bacteria</taxon>
        <taxon>Bacillati</taxon>
        <taxon>Actinomycetota</taxon>
        <taxon>Actinomycetes</taxon>
        <taxon>Kitasatosporales</taxon>
        <taxon>Streptomycetaceae</taxon>
        <taxon>Actinacidiphila</taxon>
    </lineage>
</organism>
<evidence type="ECO:0000259" key="7">
    <source>
        <dbReference type="Pfam" id="PF00924"/>
    </source>
</evidence>
<reference evidence="8 9" key="1">
    <citation type="submission" date="2017-06" db="EMBL/GenBank/DDBJ databases">
        <authorList>
            <person name="Kim H.J."/>
            <person name="Triplett B.A."/>
        </authorList>
    </citation>
    <scope>NUCLEOTIDE SEQUENCE [LARGE SCALE GENOMIC DNA]</scope>
    <source>
        <strain evidence="8 9">CGMCC 4.1858</strain>
    </source>
</reference>
<dbReference type="Proteomes" id="UP000198280">
    <property type="component" value="Unassembled WGS sequence"/>
</dbReference>
<evidence type="ECO:0000313" key="8">
    <source>
        <dbReference type="EMBL" id="SNR86252.1"/>
    </source>
</evidence>
<sequence>MIGARSGTGSIMPVTVEDMDSVIRPLGVVGGSLVVTLAVGWAVDHALRRADARHPETPLWNLLRRARLPLQLVICGSLLRGSYEQAHLARGHTRGIGQVLTLVLIGACAWLIVRVAAAVVEASYSRYASAAQDAARVRRVRTQVTLIQRVVTAAVGVVAVAAMLLTFPAMRGFGASMLASAGVIGIVAGIAAQSTLGNLFAGLQIAFGDMVRIGDAVVVEGEWGTVEEITLTYLVVRTWDERRITMPVSYFTSKPFENWSRGNARMTGTVYFHLDHATPVDLMREHLHDVLKGCEQWDGRAWGLVVTDSTPSTIEVRALATAKDADDIWTVRCVVREHMIDWLRREHPYALPRINTATAPGLAEAPDREQATPGAEDIGPGPGAR</sequence>
<keyword evidence="9" id="KW-1185">Reference proteome</keyword>
<protein>
    <submittedName>
        <fullName evidence="8">Small-conductance mechanosensitive channel</fullName>
    </submittedName>
</protein>
<feature type="region of interest" description="Disordered" evidence="5">
    <location>
        <begin position="361"/>
        <end position="385"/>
    </location>
</feature>
<comment type="subcellular location">
    <subcellularLocation>
        <location evidence="1">Membrane</location>
    </subcellularLocation>
</comment>
<evidence type="ECO:0000256" key="1">
    <source>
        <dbReference type="ARBA" id="ARBA00004370"/>
    </source>
</evidence>
<dbReference type="GO" id="GO:0016020">
    <property type="term" value="C:membrane"/>
    <property type="evidence" value="ECO:0007669"/>
    <property type="project" value="UniProtKB-SubCell"/>
</dbReference>
<dbReference type="InterPro" id="IPR010920">
    <property type="entry name" value="LSM_dom_sf"/>
</dbReference>
<dbReference type="Gene3D" id="1.10.287.1260">
    <property type="match status" value="1"/>
</dbReference>
<dbReference type="Gene3D" id="2.30.30.60">
    <property type="match status" value="1"/>
</dbReference>
<evidence type="ECO:0000256" key="2">
    <source>
        <dbReference type="ARBA" id="ARBA00022692"/>
    </source>
</evidence>
<feature type="transmembrane region" description="Helical" evidence="6">
    <location>
        <begin position="22"/>
        <end position="43"/>
    </location>
</feature>
<keyword evidence="2 6" id="KW-0812">Transmembrane</keyword>
<evidence type="ECO:0000256" key="3">
    <source>
        <dbReference type="ARBA" id="ARBA00022989"/>
    </source>
</evidence>
<evidence type="ECO:0000313" key="9">
    <source>
        <dbReference type="Proteomes" id="UP000198280"/>
    </source>
</evidence>
<dbReference type="PANTHER" id="PTHR30566:SF25">
    <property type="entry name" value="INNER MEMBRANE PROTEIN"/>
    <property type="match status" value="1"/>
</dbReference>
<dbReference type="PANTHER" id="PTHR30566">
    <property type="entry name" value="YNAI-RELATED MECHANOSENSITIVE ION CHANNEL"/>
    <property type="match status" value="1"/>
</dbReference>
<dbReference type="InterPro" id="IPR023408">
    <property type="entry name" value="MscS_beta-dom_sf"/>
</dbReference>
<feature type="transmembrane region" description="Helical" evidence="6">
    <location>
        <begin position="173"/>
        <end position="192"/>
    </location>
</feature>
<accession>A0A238ZSY7</accession>
<feature type="transmembrane region" description="Helical" evidence="6">
    <location>
        <begin position="95"/>
        <end position="117"/>
    </location>
</feature>
<feature type="transmembrane region" description="Helical" evidence="6">
    <location>
        <begin position="146"/>
        <end position="167"/>
    </location>
</feature>
<gene>
    <name evidence="8" type="ORF">SAMN05216252_101523</name>
</gene>
<keyword evidence="3 6" id="KW-1133">Transmembrane helix</keyword>
<dbReference type="EMBL" id="FZOF01000001">
    <property type="protein sequence ID" value="SNR86252.1"/>
    <property type="molecule type" value="Genomic_DNA"/>
</dbReference>
<proteinExistence type="predicted"/>
<dbReference type="SUPFAM" id="SSF50182">
    <property type="entry name" value="Sm-like ribonucleoproteins"/>
    <property type="match status" value="1"/>
</dbReference>
<dbReference type="AlphaFoldDB" id="A0A238ZSY7"/>
<dbReference type="GO" id="GO:0055085">
    <property type="term" value="P:transmembrane transport"/>
    <property type="evidence" value="ECO:0007669"/>
    <property type="project" value="InterPro"/>
</dbReference>
<evidence type="ECO:0000256" key="4">
    <source>
        <dbReference type="ARBA" id="ARBA00023136"/>
    </source>
</evidence>
<dbReference type="Pfam" id="PF00924">
    <property type="entry name" value="MS_channel_2nd"/>
    <property type="match status" value="1"/>
</dbReference>
<name>A0A238ZSY7_9ACTN</name>
<evidence type="ECO:0000256" key="5">
    <source>
        <dbReference type="SAM" id="MobiDB-lite"/>
    </source>
</evidence>
<evidence type="ECO:0000256" key="6">
    <source>
        <dbReference type="SAM" id="Phobius"/>
    </source>
</evidence>